<keyword evidence="1" id="KW-0732">Signal</keyword>
<accession>A0A9P4U7D4</accession>
<organism evidence="2 3">
    <name type="scientific">Karstenula rhodostoma CBS 690.94</name>
    <dbReference type="NCBI Taxonomy" id="1392251"/>
    <lineage>
        <taxon>Eukaryota</taxon>
        <taxon>Fungi</taxon>
        <taxon>Dikarya</taxon>
        <taxon>Ascomycota</taxon>
        <taxon>Pezizomycotina</taxon>
        <taxon>Dothideomycetes</taxon>
        <taxon>Pleosporomycetidae</taxon>
        <taxon>Pleosporales</taxon>
        <taxon>Massarineae</taxon>
        <taxon>Didymosphaeriaceae</taxon>
        <taxon>Karstenula</taxon>
    </lineage>
</organism>
<feature type="signal peptide" evidence="1">
    <location>
        <begin position="1"/>
        <end position="21"/>
    </location>
</feature>
<name>A0A9P4U7D4_9PLEO</name>
<evidence type="ECO:0000313" key="2">
    <source>
        <dbReference type="EMBL" id="KAF2441079.1"/>
    </source>
</evidence>
<dbReference type="OrthoDB" id="152248at2759"/>
<dbReference type="Proteomes" id="UP000799764">
    <property type="component" value="Unassembled WGS sequence"/>
</dbReference>
<dbReference type="EMBL" id="MU001506">
    <property type="protein sequence ID" value="KAF2441079.1"/>
    <property type="molecule type" value="Genomic_DNA"/>
</dbReference>
<evidence type="ECO:0000313" key="3">
    <source>
        <dbReference type="Proteomes" id="UP000799764"/>
    </source>
</evidence>
<dbReference type="Pfam" id="PF14273">
    <property type="entry name" value="DUF4360"/>
    <property type="match status" value="1"/>
</dbReference>
<dbReference type="PANTHER" id="PTHR38847">
    <property type="match status" value="1"/>
</dbReference>
<proteinExistence type="predicted"/>
<dbReference type="PANTHER" id="PTHR38847:SF1">
    <property type="entry name" value="PSEUDOURIDINE SYNTHASE RSUA_RLUA-LIKE DOMAIN-CONTAINING PROTEIN"/>
    <property type="match status" value="1"/>
</dbReference>
<protein>
    <submittedName>
        <fullName evidence="2">Uncharacterized protein</fullName>
    </submittedName>
</protein>
<comment type="caution">
    <text evidence="2">The sequence shown here is derived from an EMBL/GenBank/DDBJ whole genome shotgun (WGS) entry which is preliminary data.</text>
</comment>
<evidence type="ECO:0000256" key="1">
    <source>
        <dbReference type="SAM" id="SignalP"/>
    </source>
</evidence>
<feature type="chain" id="PRO_5040199827" evidence="1">
    <location>
        <begin position="22"/>
        <end position="157"/>
    </location>
</feature>
<gene>
    <name evidence="2" type="ORF">P171DRAFT_434764</name>
</gene>
<keyword evidence="3" id="KW-1185">Reference proteome</keyword>
<dbReference type="AlphaFoldDB" id="A0A9P4U7D4"/>
<dbReference type="InterPro" id="IPR025649">
    <property type="entry name" value="DUF4360"/>
</dbReference>
<reference evidence="2" key="1">
    <citation type="journal article" date="2020" name="Stud. Mycol.">
        <title>101 Dothideomycetes genomes: a test case for predicting lifestyles and emergence of pathogens.</title>
        <authorList>
            <person name="Haridas S."/>
            <person name="Albert R."/>
            <person name="Binder M."/>
            <person name="Bloem J."/>
            <person name="Labutti K."/>
            <person name="Salamov A."/>
            <person name="Andreopoulos B."/>
            <person name="Baker S."/>
            <person name="Barry K."/>
            <person name="Bills G."/>
            <person name="Bluhm B."/>
            <person name="Cannon C."/>
            <person name="Castanera R."/>
            <person name="Culley D."/>
            <person name="Daum C."/>
            <person name="Ezra D."/>
            <person name="Gonzalez J."/>
            <person name="Henrissat B."/>
            <person name="Kuo A."/>
            <person name="Liang C."/>
            <person name="Lipzen A."/>
            <person name="Lutzoni F."/>
            <person name="Magnuson J."/>
            <person name="Mondo S."/>
            <person name="Nolan M."/>
            <person name="Ohm R."/>
            <person name="Pangilinan J."/>
            <person name="Park H.-J."/>
            <person name="Ramirez L."/>
            <person name="Alfaro M."/>
            <person name="Sun H."/>
            <person name="Tritt A."/>
            <person name="Yoshinaga Y."/>
            <person name="Zwiers L.-H."/>
            <person name="Turgeon B."/>
            <person name="Goodwin S."/>
            <person name="Spatafora J."/>
            <person name="Crous P."/>
            <person name="Grigoriev I."/>
        </authorList>
    </citation>
    <scope>NUCLEOTIDE SEQUENCE</scope>
    <source>
        <strain evidence="2">CBS 690.94</strain>
    </source>
</reference>
<sequence length="157" mass="16551">MAPAMLLFIIALLACTSLVAAAPHPVARATLPPNGAATVKAVKVDDPDVDSEGNGCRAGSIAAAFTKDNTALTLIFDDFQAAVGPTAGDLKKRAFCRVNVTLASPGWAFDVSTVDFRSYVNIPKGVDVSIVSRWKWINSKGVDMKGKVGQCEPCRRS</sequence>